<feature type="disulfide bond" evidence="5">
    <location>
        <begin position="640"/>
        <end position="683"/>
    </location>
</feature>
<evidence type="ECO:0000259" key="6">
    <source>
        <dbReference type="PROSITE" id="PS50923"/>
    </source>
</evidence>
<dbReference type="EMBL" id="HAEE01016165">
    <property type="protein sequence ID" value="SBR36215.1"/>
    <property type="molecule type" value="Transcribed_RNA"/>
</dbReference>
<evidence type="ECO:0000256" key="1">
    <source>
        <dbReference type="ARBA" id="ARBA00004328"/>
    </source>
</evidence>
<feature type="disulfide bond" evidence="5">
    <location>
        <begin position="945"/>
        <end position="988"/>
    </location>
</feature>
<evidence type="ECO:0000313" key="7">
    <source>
        <dbReference type="EMBL" id="SBR36215.1"/>
    </source>
</evidence>
<evidence type="ECO:0000256" key="4">
    <source>
        <dbReference type="ARBA" id="ARBA00023157"/>
    </source>
</evidence>
<dbReference type="PANTHER" id="PTHR45785:SF2">
    <property type="entry name" value="COMPLEMENT FACTOR H-RELATED"/>
    <property type="match status" value="1"/>
</dbReference>
<evidence type="ECO:0000256" key="5">
    <source>
        <dbReference type="PROSITE-ProRule" id="PRU00302"/>
    </source>
</evidence>
<feature type="domain" description="Sushi" evidence="6">
    <location>
        <begin position="223"/>
        <end position="285"/>
    </location>
</feature>
<protein>
    <submittedName>
        <fullName evidence="7">Complement factor H-related 3</fullName>
    </submittedName>
</protein>
<dbReference type="Pfam" id="PF00084">
    <property type="entry name" value="Sushi"/>
    <property type="match status" value="10"/>
</dbReference>
<feature type="disulfide bond" evidence="5">
    <location>
        <begin position="912"/>
        <end position="939"/>
    </location>
</feature>
<feature type="domain" description="Sushi" evidence="6">
    <location>
        <begin position="943"/>
        <end position="1001"/>
    </location>
</feature>
<dbReference type="Gene3D" id="2.10.70.10">
    <property type="entry name" value="Complement Module, domain 1"/>
    <property type="match status" value="15"/>
</dbReference>
<feature type="disulfide bond" evidence="5">
    <location>
        <begin position="164"/>
        <end position="207"/>
    </location>
</feature>
<feature type="domain" description="Sushi" evidence="6">
    <location>
        <begin position="827"/>
        <end position="878"/>
    </location>
</feature>
<gene>
    <name evidence="7" type="primary">CFHR3</name>
</gene>
<feature type="domain" description="Sushi" evidence="6">
    <location>
        <begin position="162"/>
        <end position="222"/>
    </location>
</feature>
<feature type="domain" description="Sushi" evidence="6">
    <location>
        <begin position="101"/>
        <end position="161"/>
    </location>
</feature>
<accession>A0A1A8KUK7</accession>
<organism evidence="7">
    <name type="scientific">Nothobranchius kuhntae</name>
    <name type="common">Beira killifish</name>
    <dbReference type="NCBI Taxonomy" id="321403"/>
    <lineage>
        <taxon>Eukaryota</taxon>
        <taxon>Metazoa</taxon>
        <taxon>Chordata</taxon>
        <taxon>Craniata</taxon>
        <taxon>Vertebrata</taxon>
        <taxon>Euteleostomi</taxon>
        <taxon>Actinopterygii</taxon>
        <taxon>Neopterygii</taxon>
        <taxon>Teleostei</taxon>
        <taxon>Neoteleostei</taxon>
        <taxon>Acanthomorphata</taxon>
        <taxon>Ovalentaria</taxon>
        <taxon>Atherinomorphae</taxon>
        <taxon>Cyprinodontiformes</taxon>
        <taxon>Nothobranchiidae</taxon>
        <taxon>Nothobranchius</taxon>
    </lineage>
</organism>
<dbReference type="CDD" id="cd00033">
    <property type="entry name" value="CCP"/>
    <property type="match status" value="7"/>
</dbReference>
<feature type="domain" description="Sushi" evidence="6">
    <location>
        <begin position="749"/>
        <end position="816"/>
    </location>
</feature>
<feature type="disulfide bond" evidence="5">
    <location>
        <begin position="132"/>
        <end position="159"/>
    </location>
</feature>
<feature type="domain" description="Sushi" evidence="6">
    <location>
        <begin position="879"/>
        <end position="941"/>
    </location>
</feature>
<dbReference type="SMART" id="SM00032">
    <property type="entry name" value="CCP"/>
    <property type="match status" value="15"/>
</dbReference>
<feature type="disulfide bond" evidence="5">
    <location>
        <begin position="849"/>
        <end position="876"/>
    </location>
</feature>
<evidence type="ECO:0000256" key="2">
    <source>
        <dbReference type="ARBA" id="ARBA00022659"/>
    </source>
</evidence>
<keyword evidence="2 5" id="KW-0768">Sushi</keyword>
<feature type="domain" description="Sushi" evidence="6">
    <location>
        <begin position="469"/>
        <end position="524"/>
    </location>
</feature>
<dbReference type="InterPro" id="IPR051503">
    <property type="entry name" value="ComplSys_Reg/VirEntry_Med"/>
</dbReference>
<comment type="caution">
    <text evidence="5">Lacks conserved residue(s) required for the propagation of feature annotation.</text>
</comment>
<dbReference type="PROSITE" id="PS50923">
    <property type="entry name" value="SUSHI"/>
    <property type="match status" value="11"/>
</dbReference>
<dbReference type="PANTHER" id="PTHR45785">
    <property type="entry name" value="COMPLEMENT FACTOR H-RELATED"/>
    <property type="match status" value="1"/>
</dbReference>
<feature type="domain" description="Sushi" evidence="6">
    <location>
        <begin position="638"/>
        <end position="697"/>
    </location>
</feature>
<proteinExistence type="predicted"/>
<sequence length="1064" mass="118602">MWRVSLFGVQGCEKTMFTIAKSVVLLLWTQTFIFVKCQDCTLEQFLKSPNYDVNFETSGLAATYGPGKQVRVPCKIGFMGFYKLICSEGRWVHRGSICEIKSCGHPGDTAFGDFRLEKKDDFVYGSQVVYECQRGYHMVSRSNIRRCQAEGWDGVVPVCEAIRCPSIPLPNGTQVVGDLDEATFGNVVQFSCRNNSHVLEGSRVLHCNENGEWQGTVPKCKEIKCNATVIENGRVEGNRQEYKKDEWLTFRCNHGFKKVDDRPPKCQKLGQHGNAEWAPTPACIEITCELSQPPPQGTAYSTQNSVFSPRQTVRVTCGERYWIINTKTTEAVVTCKVDGEWDNWPVCKEVTCSGHLPEHSLSWSTNRNTWGRNRLGDTVGYSCAWNYEKTDGAQHATCTRDGWTPKPLCRATSAPCPHPDFENADITYGVKDSYNRNDQVQYRCQTGNGETFTATCREGAWTESTGCAASCPPPKFQDAYITRGKKYNYISGDQVQYRCRSGNRETFTAICKEGTWAEAKKCAVCKIPPIEHGFAVSLFNNKVIYYSCNENYKLSAKSWWDEATCVDGEWSALHPCIVKTQCGEAPVIPNGRATTSPGRLEIVCDEGYRSETTHLNCLNGEWNLVGIEVETICKPASKPCPPPPSVTNAVIMEPYQKEYLSESSVTYECRKDYMINGGETIRCNDGAWEKKNISCVRYCKNLEDGKLTIGSDVKETYMEGESINYECNAPGEVIEGTASCSNGLWSKSIECPAVPCLIEGLPTPLGIAGDPPTTNQVPGGQTLRFYCPDEYYLEGAAEIECSEAGEWKESIPTCSKKCPILVLTDNVIISKPAEGIYLRRKGEILTFGCLRGLSITGHTTIECLNGGIWSGQPPTCETLSCTVGDLPTGLKISGDRPANNQVPGGHILRFHCPDKYHLRGAKEIECLQTGKWKEPFPTCSNQSGCGPPPSLTDGDTVGFPEPPYEEGYTVEYTCFNKYVLKGGRFKTCNNGVWTGEMRCMKPCTVNAEMRERHNIEFSRNDRDKYYAPHEDHLTFVCKHGTRLLHQEPMRKQCIDGQMDLPTCG</sequence>
<name>A0A1A8KUK7_NOTKU</name>
<comment type="subcellular location">
    <subcellularLocation>
        <location evidence="1">Virion</location>
    </subcellularLocation>
</comment>
<reference evidence="7" key="1">
    <citation type="submission" date="2016-05" db="EMBL/GenBank/DDBJ databases">
        <authorList>
            <person name="Lavstsen T."/>
            <person name="Jespersen J.S."/>
        </authorList>
    </citation>
    <scope>NUCLEOTIDE SEQUENCE</scope>
    <source>
        <tissue evidence="7">Brain</tissue>
    </source>
</reference>
<feature type="disulfide bond" evidence="5">
    <location>
        <begin position="787"/>
        <end position="814"/>
    </location>
</feature>
<dbReference type="SUPFAM" id="SSF57535">
    <property type="entry name" value="Complement control module/SCR domain"/>
    <property type="match status" value="14"/>
</dbReference>
<keyword evidence="4 5" id="KW-1015">Disulfide bond</keyword>
<evidence type="ECO:0000256" key="3">
    <source>
        <dbReference type="ARBA" id="ARBA00022729"/>
    </source>
</evidence>
<feature type="domain" description="Sushi" evidence="6">
    <location>
        <begin position="350"/>
        <end position="411"/>
    </location>
</feature>
<dbReference type="InterPro" id="IPR000436">
    <property type="entry name" value="Sushi_SCR_CCP_dom"/>
</dbReference>
<dbReference type="InterPro" id="IPR035976">
    <property type="entry name" value="Sushi/SCR/CCP_sf"/>
</dbReference>
<dbReference type="AlphaFoldDB" id="A0A1A8KUK7"/>
<reference evidence="7" key="2">
    <citation type="submission" date="2016-06" db="EMBL/GenBank/DDBJ databases">
        <title>The genome of a short-lived fish provides insights into sex chromosome evolution and the genetic control of aging.</title>
        <authorList>
            <person name="Reichwald K."/>
            <person name="Felder M."/>
            <person name="Petzold A."/>
            <person name="Koch P."/>
            <person name="Groth M."/>
            <person name="Platzer M."/>
        </authorList>
    </citation>
    <scope>NUCLEOTIDE SEQUENCE</scope>
    <source>
        <tissue evidence="7">Brain</tissue>
    </source>
</reference>
<feature type="domain" description="Sushi" evidence="6">
    <location>
        <begin position="286"/>
        <end position="349"/>
    </location>
</feature>
<keyword evidence="3" id="KW-0732">Signal</keyword>